<gene>
    <name evidence="10" type="primary">flgK</name>
    <name evidence="10" type="ORF">PU634_02990</name>
</gene>
<dbReference type="InterPro" id="IPR053927">
    <property type="entry name" value="FlgK_helical"/>
</dbReference>
<keyword evidence="10" id="KW-0966">Cell projection</keyword>
<dbReference type="InterPro" id="IPR001444">
    <property type="entry name" value="Flag_bb_rod_N"/>
</dbReference>
<evidence type="ECO:0000313" key="10">
    <source>
        <dbReference type="EMBL" id="WMC11345.1"/>
    </source>
</evidence>
<evidence type="ECO:0000256" key="2">
    <source>
        <dbReference type="ARBA" id="ARBA00004613"/>
    </source>
</evidence>
<keyword evidence="10" id="KW-0969">Cilium</keyword>
<sequence length="646" mass="68870">MAVDMYQTGVSGLLAAQAQLATTGHNIANVNTEGYHRQRVEQGTAHAMREGGMYIGTGAQVSSVTRLYQEYAFKDLLVNNTEQAGASALHQRLSHLDQGLTNLSKAITGGMDELYGALNAIVDNPGDLGNRDIALSRAEDLAGQYNRLHDFFSQEMATASSEIDTRSNSINKMTSALARLNQEIQQAGQTGIPNDLLDQRDKLIHQLSSEVKITTLKDEKTGMVSVLLGGREPLVSGNRAYQLQSRPGQADPRERELYLVNPDNPALATSVNGNDLGGELGAVLKYRNQVLPRSLSEIGKVAVAIADVFNRVQSQGVDLDGQPGQNFFNDINSPQARSNRFLGTNSNVGGEVSITDVGKLSGDEFSLKYTGSGYELTNLNTGKVESYAGIDELNTSLDSNHGISLKLTENPAGSLTAGDIMQLRPTRSGAGELGVNLTDGRQIAASGSVHVSPGSDNSGAVSLEITIADQTRIPQKGSPWTVSFDDAGNYTVDFVNASGDPQSVTAAFDASNPVITVEGLSVKVNGLPKAYDRFEIEHAAGTGNNTNAVALANIKSGKWLDRGNTSLAQGLNQSVVSVGTQTYNQRIRAETAAAVYSQSLDREQSITGVNLDEEASNLLRFQQAYMASARVVTVASEAMNTLLQIR</sequence>
<reference evidence="10 11" key="1">
    <citation type="submission" date="2023-02" db="EMBL/GenBank/DDBJ databases">
        <title>Complete genome sequence of a novel bacterium Oceanimonas sp. NTOU-MSR1 isolated from marine coast sediment.</title>
        <authorList>
            <person name="Yang H.-T."/>
            <person name="Chen Y.-L."/>
            <person name="Ho Y.-N."/>
        </authorList>
    </citation>
    <scope>NUCLEOTIDE SEQUENCE [LARGE SCALE GENOMIC DNA]</scope>
    <source>
        <strain evidence="10 11">NTOU-MSR1</strain>
    </source>
</reference>
<feature type="domain" description="Flagellar basal-body/hook protein C-terminal" evidence="8">
    <location>
        <begin position="607"/>
        <end position="645"/>
    </location>
</feature>
<dbReference type="AlphaFoldDB" id="A0AA50KQP7"/>
<feature type="domain" description="Flagellar hook-associated protein FlgK helical" evidence="9">
    <location>
        <begin position="93"/>
        <end position="328"/>
    </location>
</feature>
<organism evidence="10 11">
    <name type="scientific">Oceanimonas pelagia</name>
    <dbReference type="NCBI Taxonomy" id="3028314"/>
    <lineage>
        <taxon>Bacteria</taxon>
        <taxon>Pseudomonadati</taxon>
        <taxon>Pseudomonadota</taxon>
        <taxon>Gammaproteobacteria</taxon>
        <taxon>Aeromonadales</taxon>
        <taxon>Aeromonadaceae</taxon>
        <taxon>Oceanimonas</taxon>
    </lineage>
</organism>
<dbReference type="PANTHER" id="PTHR30033">
    <property type="entry name" value="FLAGELLAR HOOK-ASSOCIATED PROTEIN 1"/>
    <property type="match status" value="1"/>
</dbReference>
<dbReference type="InterPro" id="IPR010930">
    <property type="entry name" value="Flg_bb/hook_C_dom"/>
</dbReference>
<dbReference type="Pfam" id="PF00460">
    <property type="entry name" value="Flg_bb_rod"/>
    <property type="match status" value="1"/>
</dbReference>
<accession>A0AA50KQP7</accession>
<dbReference type="Pfam" id="PF22638">
    <property type="entry name" value="FlgK_D1"/>
    <property type="match status" value="1"/>
</dbReference>
<dbReference type="GO" id="GO:0044780">
    <property type="term" value="P:bacterial-type flagellum assembly"/>
    <property type="evidence" value="ECO:0007669"/>
    <property type="project" value="InterPro"/>
</dbReference>
<evidence type="ECO:0000256" key="5">
    <source>
        <dbReference type="ARBA" id="ARBA00022525"/>
    </source>
</evidence>
<dbReference type="SUPFAM" id="SSF64518">
    <property type="entry name" value="Phase 1 flagellin"/>
    <property type="match status" value="2"/>
</dbReference>
<dbReference type="EMBL" id="CP118224">
    <property type="protein sequence ID" value="WMC11345.1"/>
    <property type="molecule type" value="Genomic_DNA"/>
</dbReference>
<keyword evidence="11" id="KW-1185">Reference proteome</keyword>
<keyword evidence="6" id="KW-0975">Bacterial flagellum</keyword>
<keyword evidence="10" id="KW-0282">Flagellum</keyword>
<evidence type="ECO:0000256" key="3">
    <source>
        <dbReference type="ARBA" id="ARBA00009677"/>
    </source>
</evidence>
<comment type="similarity">
    <text evidence="3">Belongs to the flagella basal body rod proteins family.</text>
</comment>
<evidence type="ECO:0000259" key="9">
    <source>
        <dbReference type="Pfam" id="PF22638"/>
    </source>
</evidence>
<evidence type="ECO:0000313" key="11">
    <source>
        <dbReference type="Proteomes" id="UP001223802"/>
    </source>
</evidence>
<dbReference type="GO" id="GO:0005576">
    <property type="term" value="C:extracellular region"/>
    <property type="evidence" value="ECO:0007669"/>
    <property type="project" value="UniProtKB-SubCell"/>
</dbReference>
<keyword evidence="5" id="KW-0964">Secreted</keyword>
<protein>
    <recommendedName>
        <fullName evidence="4">Flagellar hook-associated protein 1</fullName>
    </recommendedName>
</protein>
<proteinExistence type="inferred from homology"/>
<dbReference type="RefSeq" id="WP_306762591.1">
    <property type="nucleotide sequence ID" value="NZ_CP118224.1"/>
</dbReference>
<name>A0AA50KQP7_9GAMM</name>
<dbReference type="PRINTS" id="PR01005">
    <property type="entry name" value="FLGHOOKAP1"/>
</dbReference>
<dbReference type="GO" id="GO:0005198">
    <property type="term" value="F:structural molecule activity"/>
    <property type="evidence" value="ECO:0007669"/>
    <property type="project" value="InterPro"/>
</dbReference>
<evidence type="ECO:0000259" key="7">
    <source>
        <dbReference type="Pfam" id="PF00460"/>
    </source>
</evidence>
<dbReference type="Proteomes" id="UP001223802">
    <property type="component" value="Chromosome"/>
</dbReference>
<dbReference type="KEGG" id="ope:PU634_02990"/>
<dbReference type="InterPro" id="IPR002371">
    <property type="entry name" value="FlgK"/>
</dbReference>
<evidence type="ECO:0000259" key="8">
    <source>
        <dbReference type="Pfam" id="PF06429"/>
    </source>
</evidence>
<dbReference type="Pfam" id="PF06429">
    <property type="entry name" value="Flg_bbr_C"/>
    <property type="match status" value="1"/>
</dbReference>
<dbReference type="GO" id="GO:0009424">
    <property type="term" value="C:bacterial-type flagellum hook"/>
    <property type="evidence" value="ECO:0007669"/>
    <property type="project" value="InterPro"/>
</dbReference>
<comment type="subcellular location">
    <subcellularLocation>
        <location evidence="1">Bacterial flagellum</location>
    </subcellularLocation>
    <subcellularLocation>
        <location evidence="2">Secreted</location>
    </subcellularLocation>
</comment>
<dbReference type="NCBIfam" id="TIGR02492">
    <property type="entry name" value="flgK_ends"/>
    <property type="match status" value="1"/>
</dbReference>
<evidence type="ECO:0000256" key="6">
    <source>
        <dbReference type="ARBA" id="ARBA00023143"/>
    </source>
</evidence>
<evidence type="ECO:0000256" key="1">
    <source>
        <dbReference type="ARBA" id="ARBA00004365"/>
    </source>
</evidence>
<feature type="domain" description="Flagellar basal body rod protein N-terminal" evidence="7">
    <location>
        <begin position="7"/>
        <end position="35"/>
    </location>
</feature>
<dbReference type="PANTHER" id="PTHR30033:SF1">
    <property type="entry name" value="FLAGELLAR HOOK-ASSOCIATED PROTEIN 1"/>
    <property type="match status" value="1"/>
</dbReference>
<evidence type="ECO:0000256" key="4">
    <source>
        <dbReference type="ARBA" id="ARBA00016244"/>
    </source>
</evidence>